<reference evidence="1 2" key="1">
    <citation type="submission" date="2017-07" db="EMBL/GenBank/DDBJ databases">
        <title>Isolation and whole genome analysis of endospore-forming bacteria from heroin.</title>
        <authorList>
            <person name="Kalinowski J."/>
            <person name="Ahrens B."/>
            <person name="Al-Dilaimi A."/>
            <person name="Winkler A."/>
            <person name="Wibberg D."/>
            <person name="Schleenbecker U."/>
            <person name="Ruckert C."/>
            <person name="Wolfel R."/>
            <person name="Grass G."/>
        </authorList>
    </citation>
    <scope>NUCLEOTIDE SEQUENCE [LARGE SCALE GENOMIC DNA]</scope>
    <source>
        <strain evidence="1 2">7517-1</strain>
    </source>
</reference>
<accession>A0ABX4GZJ2</accession>
<dbReference type="Pfam" id="PF16888">
    <property type="entry name" value="YwqH-like"/>
    <property type="match status" value="1"/>
</dbReference>
<dbReference type="Proteomes" id="UP000216852">
    <property type="component" value="Unassembled WGS sequence"/>
</dbReference>
<evidence type="ECO:0000313" key="1">
    <source>
        <dbReference type="EMBL" id="PAE00300.1"/>
    </source>
</evidence>
<dbReference type="RefSeq" id="WP_095218564.1">
    <property type="nucleotide sequence ID" value="NZ_NPBJ01000014.1"/>
</dbReference>
<organism evidence="1 2">
    <name type="scientific">Terribacillus saccharophilus</name>
    <dbReference type="NCBI Taxonomy" id="361277"/>
    <lineage>
        <taxon>Bacteria</taxon>
        <taxon>Bacillati</taxon>
        <taxon>Bacillota</taxon>
        <taxon>Bacilli</taxon>
        <taxon>Bacillales</taxon>
        <taxon>Bacillaceae</taxon>
        <taxon>Terribacillus</taxon>
    </lineage>
</organism>
<keyword evidence="2" id="KW-1185">Reference proteome</keyword>
<gene>
    <name evidence="1" type="ORF">CHH48_07710</name>
</gene>
<dbReference type="InterPro" id="IPR031681">
    <property type="entry name" value="YwqH-like"/>
</dbReference>
<name>A0ABX4GZJ2_9BACI</name>
<proteinExistence type="predicted"/>
<evidence type="ECO:0008006" key="3">
    <source>
        <dbReference type="Google" id="ProtNLM"/>
    </source>
</evidence>
<evidence type="ECO:0000313" key="2">
    <source>
        <dbReference type="Proteomes" id="UP000216852"/>
    </source>
</evidence>
<dbReference type="EMBL" id="NPBJ01000014">
    <property type="protein sequence ID" value="PAE00300.1"/>
    <property type="molecule type" value="Genomic_DNA"/>
</dbReference>
<comment type="caution">
    <text evidence="1">The sequence shown here is derived from an EMBL/GenBank/DDBJ whole genome shotgun (WGS) entry which is preliminary data.</text>
</comment>
<sequence>MSLLASLIAGRTDKLEQLSRLRHAKSSIESLQIDMVQHGRTITEPALPSNAWKGRTTDNFDKKRDKAFRTYKELSQNTMDDAIRLINNKIGTLQTSIHTTDFRIEKEKQRIEAEK</sequence>
<protein>
    <recommendedName>
        <fullName evidence="3">DUF5082 domain-containing protein</fullName>
    </recommendedName>
</protein>